<protein>
    <submittedName>
        <fullName evidence="3">Uncharacterized protein</fullName>
    </submittedName>
</protein>
<keyword evidence="2" id="KW-0732">Signal</keyword>
<name>A0AA36H548_CYLNA</name>
<keyword evidence="1" id="KW-0175">Coiled coil</keyword>
<dbReference type="EMBL" id="CATQJL010000305">
    <property type="protein sequence ID" value="CAJ0604224.1"/>
    <property type="molecule type" value="Genomic_DNA"/>
</dbReference>
<feature type="chain" id="PRO_5041437536" evidence="2">
    <location>
        <begin position="23"/>
        <end position="137"/>
    </location>
</feature>
<proteinExistence type="predicted"/>
<evidence type="ECO:0000256" key="2">
    <source>
        <dbReference type="SAM" id="SignalP"/>
    </source>
</evidence>
<reference evidence="3" key="1">
    <citation type="submission" date="2023-07" db="EMBL/GenBank/DDBJ databases">
        <authorList>
            <consortium name="CYATHOMIX"/>
        </authorList>
    </citation>
    <scope>NUCLEOTIDE SEQUENCE</scope>
    <source>
        <strain evidence="3">N/A</strain>
    </source>
</reference>
<organism evidence="3 4">
    <name type="scientific">Cylicocyclus nassatus</name>
    <name type="common">Nematode worm</name>
    <dbReference type="NCBI Taxonomy" id="53992"/>
    <lineage>
        <taxon>Eukaryota</taxon>
        <taxon>Metazoa</taxon>
        <taxon>Ecdysozoa</taxon>
        <taxon>Nematoda</taxon>
        <taxon>Chromadorea</taxon>
        <taxon>Rhabditida</taxon>
        <taxon>Rhabditina</taxon>
        <taxon>Rhabditomorpha</taxon>
        <taxon>Strongyloidea</taxon>
        <taxon>Strongylidae</taxon>
        <taxon>Cylicocyclus</taxon>
    </lineage>
</organism>
<dbReference type="Proteomes" id="UP001176961">
    <property type="component" value="Unassembled WGS sequence"/>
</dbReference>
<accession>A0AA36H548</accession>
<evidence type="ECO:0000313" key="3">
    <source>
        <dbReference type="EMBL" id="CAJ0604224.1"/>
    </source>
</evidence>
<dbReference type="AlphaFoldDB" id="A0AA36H548"/>
<feature type="coiled-coil region" evidence="1">
    <location>
        <begin position="27"/>
        <end position="54"/>
    </location>
</feature>
<comment type="caution">
    <text evidence="3">The sequence shown here is derived from an EMBL/GenBank/DDBJ whole genome shotgun (WGS) entry which is preliminary data.</text>
</comment>
<gene>
    <name evidence="3" type="ORF">CYNAS_LOCUS16207</name>
</gene>
<sequence length="137" mass="16433">MCHPYHLCFILSVILCIRAAYGQWDDYSLKREERKEMKAEIKRIKAKYSRRIEERVVDEISLFTLNYKLEEPKDVTRLVKFVKKHEKAFGYKTQYFMSKDDLYIHMKTTSEGKVGCAHLPRNFCGYICLIEEHISLW</sequence>
<evidence type="ECO:0000313" key="4">
    <source>
        <dbReference type="Proteomes" id="UP001176961"/>
    </source>
</evidence>
<keyword evidence="4" id="KW-1185">Reference proteome</keyword>
<feature type="signal peptide" evidence="2">
    <location>
        <begin position="1"/>
        <end position="22"/>
    </location>
</feature>
<evidence type="ECO:0000256" key="1">
    <source>
        <dbReference type="SAM" id="Coils"/>
    </source>
</evidence>